<accession>A0ACC2AE45</accession>
<sequence length="251" mass="27743">MEGKGGPDDAKCRYRGVRQRSWGKWVAEIRQPNPGNTKASRLWLGTYNTAEEAAIAYDEAAKVIYGSSAVLNYPGESSSDQKQKPSDTCFSDAPICPQISGMVGPSESDTDLRGFSENKAQLQSLPIPLPEAASVKMILDQASISSSQLQSELQACEALLPPESETIDRELMWSPERERWYLPSDEKSEYVSLDLWSTLDKPPSLCLDSPAPLLALETMHQSRETPESTAQELRSNPSLSEHSQQDFESND</sequence>
<reference evidence="2" key="1">
    <citation type="journal article" date="2024" name="Proc. Natl. Acad. Sci. U.S.A.">
        <title>Extraordinary preservation of gene collinearity over three hundred million years revealed in homosporous lycophytes.</title>
        <authorList>
            <person name="Li C."/>
            <person name="Wickell D."/>
            <person name="Kuo L.Y."/>
            <person name="Chen X."/>
            <person name="Nie B."/>
            <person name="Liao X."/>
            <person name="Peng D."/>
            <person name="Ji J."/>
            <person name="Jenkins J."/>
            <person name="Williams M."/>
            <person name="Shu S."/>
            <person name="Plott C."/>
            <person name="Barry K."/>
            <person name="Rajasekar S."/>
            <person name="Grimwood J."/>
            <person name="Han X."/>
            <person name="Sun S."/>
            <person name="Hou Z."/>
            <person name="He W."/>
            <person name="Dai G."/>
            <person name="Sun C."/>
            <person name="Schmutz J."/>
            <person name="Leebens-Mack J.H."/>
            <person name="Li F.W."/>
            <person name="Wang L."/>
        </authorList>
    </citation>
    <scope>NUCLEOTIDE SEQUENCE [LARGE SCALE GENOMIC DNA]</scope>
    <source>
        <strain evidence="2">cv. PW_Plant_1</strain>
    </source>
</reference>
<keyword evidence="2" id="KW-1185">Reference proteome</keyword>
<protein>
    <submittedName>
        <fullName evidence="1">Uncharacterized protein</fullName>
    </submittedName>
</protein>
<dbReference type="Proteomes" id="UP001162992">
    <property type="component" value="Chromosome 22"/>
</dbReference>
<name>A0ACC2AE45_DIPCM</name>
<evidence type="ECO:0000313" key="1">
    <source>
        <dbReference type="EMBL" id="KAJ7515853.1"/>
    </source>
</evidence>
<proteinExistence type="predicted"/>
<dbReference type="EMBL" id="CM055113">
    <property type="protein sequence ID" value="KAJ7515853.1"/>
    <property type="molecule type" value="Genomic_DNA"/>
</dbReference>
<evidence type="ECO:0000313" key="2">
    <source>
        <dbReference type="Proteomes" id="UP001162992"/>
    </source>
</evidence>
<organism evidence="1 2">
    <name type="scientific">Diphasiastrum complanatum</name>
    <name type="common">Issler's clubmoss</name>
    <name type="synonym">Lycopodium complanatum</name>
    <dbReference type="NCBI Taxonomy" id="34168"/>
    <lineage>
        <taxon>Eukaryota</taxon>
        <taxon>Viridiplantae</taxon>
        <taxon>Streptophyta</taxon>
        <taxon>Embryophyta</taxon>
        <taxon>Tracheophyta</taxon>
        <taxon>Lycopodiopsida</taxon>
        <taxon>Lycopodiales</taxon>
        <taxon>Lycopodiaceae</taxon>
        <taxon>Lycopodioideae</taxon>
        <taxon>Diphasiastrum</taxon>
    </lineage>
</organism>
<comment type="caution">
    <text evidence="1">The sequence shown here is derived from an EMBL/GenBank/DDBJ whole genome shotgun (WGS) entry which is preliminary data.</text>
</comment>
<gene>
    <name evidence="1" type="ORF">O6H91_22G031500</name>
</gene>